<keyword evidence="11" id="KW-0378">Hydrolase</keyword>
<dbReference type="InterPro" id="IPR012337">
    <property type="entry name" value="RNaseH-like_sf"/>
</dbReference>
<dbReference type="FunFam" id="3.40.50.970:FF:000007">
    <property type="entry name" value="Acetolactate synthase"/>
    <property type="match status" value="1"/>
</dbReference>
<dbReference type="GO" id="GO:0030976">
    <property type="term" value="F:thiamine pyrophosphate binding"/>
    <property type="evidence" value="ECO:0007669"/>
    <property type="project" value="InterPro"/>
</dbReference>
<dbReference type="InterPro" id="IPR036397">
    <property type="entry name" value="RNaseH_sf"/>
</dbReference>
<dbReference type="EC" id="3.1.26.4" evidence="7"/>
<dbReference type="PROSITE" id="PS50879">
    <property type="entry name" value="RNASE_H_1"/>
    <property type="match status" value="1"/>
</dbReference>
<reference evidence="16" key="1">
    <citation type="submission" date="2021-02" db="EMBL/GenBank/DDBJ databases">
        <authorList>
            <person name="Dougan E. K."/>
            <person name="Rhodes N."/>
            <person name="Thang M."/>
            <person name="Chan C."/>
        </authorList>
    </citation>
    <scope>NUCLEOTIDE SEQUENCE</scope>
</reference>
<dbReference type="Pfam" id="PF00205">
    <property type="entry name" value="TPP_enzyme_M"/>
    <property type="match status" value="1"/>
</dbReference>
<comment type="caution">
    <text evidence="16">The sequence shown here is derived from an EMBL/GenBank/DDBJ whole genome shotgun (WGS) entry which is preliminary data.</text>
</comment>
<comment type="function">
    <text evidence="3">Endonuclease that specifically degrades the RNA of RNA-DNA hybrids.</text>
</comment>
<keyword evidence="8" id="KW-0540">Nuclease</keyword>
<dbReference type="NCBIfam" id="NF006052">
    <property type="entry name" value="PRK08199.1"/>
    <property type="match status" value="1"/>
</dbReference>
<evidence type="ECO:0000256" key="11">
    <source>
        <dbReference type="ARBA" id="ARBA00022801"/>
    </source>
</evidence>
<name>A0A812WIM4_9DINO</name>
<dbReference type="GO" id="GO:0050660">
    <property type="term" value="F:flavin adenine dinucleotide binding"/>
    <property type="evidence" value="ECO:0007669"/>
    <property type="project" value="TreeGrafter"/>
</dbReference>
<evidence type="ECO:0000256" key="2">
    <source>
        <dbReference type="ARBA" id="ARBA00001946"/>
    </source>
</evidence>
<dbReference type="GO" id="GO:0003984">
    <property type="term" value="F:acetolactate synthase activity"/>
    <property type="evidence" value="ECO:0007669"/>
    <property type="project" value="TreeGrafter"/>
</dbReference>
<evidence type="ECO:0000256" key="6">
    <source>
        <dbReference type="ARBA" id="ARBA00011245"/>
    </source>
</evidence>
<evidence type="ECO:0000256" key="12">
    <source>
        <dbReference type="ARBA" id="ARBA00022842"/>
    </source>
</evidence>
<evidence type="ECO:0000256" key="7">
    <source>
        <dbReference type="ARBA" id="ARBA00012180"/>
    </source>
</evidence>
<evidence type="ECO:0000256" key="5">
    <source>
        <dbReference type="ARBA" id="ARBA00007812"/>
    </source>
</evidence>
<evidence type="ECO:0000259" key="15">
    <source>
        <dbReference type="PROSITE" id="PS50879"/>
    </source>
</evidence>
<evidence type="ECO:0000256" key="8">
    <source>
        <dbReference type="ARBA" id="ARBA00022722"/>
    </source>
</evidence>
<dbReference type="Gene3D" id="3.40.50.1220">
    <property type="entry name" value="TPP-binding domain"/>
    <property type="match status" value="1"/>
</dbReference>
<evidence type="ECO:0000256" key="13">
    <source>
        <dbReference type="ARBA" id="ARBA00023052"/>
    </source>
</evidence>
<keyword evidence="9" id="KW-0479">Metal-binding</keyword>
<comment type="catalytic activity">
    <reaction evidence="1">
        <text>Endonucleolytic cleavage to 5'-phosphomonoester.</text>
        <dbReference type="EC" id="3.1.26.4"/>
    </reaction>
</comment>
<dbReference type="CDD" id="cd09278">
    <property type="entry name" value="RNase_HI_prokaryote_like"/>
    <property type="match status" value="1"/>
</dbReference>
<evidence type="ECO:0000256" key="3">
    <source>
        <dbReference type="ARBA" id="ARBA00004065"/>
    </source>
</evidence>
<dbReference type="InterPro" id="IPR000399">
    <property type="entry name" value="TPP-bd_CS"/>
</dbReference>
<evidence type="ECO:0000313" key="17">
    <source>
        <dbReference type="Proteomes" id="UP000601435"/>
    </source>
</evidence>
<dbReference type="AlphaFoldDB" id="A0A812WIM4"/>
<dbReference type="Pfam" id="PF00075">
    <property type="entry name" value="RNase_H"/>
    <property type="match status" value="1"/>
</dbReference>
<dbReference type="Gene3D" id="3.30.420.10">
    <property type="entry name" value="Ribonuclease H-like superfamily/Ribonuclease H"/>
    <property type="match status" value="1"/>
</dbReference>
<keyword evidence="13 14" id="KW-0786">Thiamine pyrophosphate</keyword>
<evidence type="ECO:0000256" key="1">
    <source>
        <dbReference type="ARBA" id="ARBA00000077"/>
    </source>
</evidence>
<accession>A0A812WIM4</accession>
<organism evidence="16 17">
    <name type="scientific">Symbiodinium necroappetens</name>
    <dbReference type="NCBI Taxonomy" id="1628268"/>
    <lineage>
        <taxon>Eukaryota</taxon>
        <taxon>Sar</taxon>
        <taxon>Alveolata</taxon>
        <taxon>Dinophyceae</taxon>
        <taxon>Suessiales</taxon>
        <taxon>Symbiodiniaceae</taxon>
        <taxon>Symbiodinium</taxon>
    </lineage>
</organism>
<dbReference type="GO" id="GO:0009097">
    <property type="term" value="P:isoleucine biosynthetic process"/>
    <property type="evidence" value="ECO:0007669"/>
    <property type="project" value="TreeGrafter"/>
</dbReference>
<dbReference type="SUPFAM" id="SSF52518">
    <property type="entry name" value="Thiamin diphosphate-binding fold (THDP-binding)"/>
    <property type="match status" value="2"/>
</dbReference>
<comment type="cofactor">
    <cofactor evidence="2">
        <name>Mg(2+)</name>
        <dbReference type="ChEBI" id="CHEBI:18420"/>
    </cofactor>
</comment>
<dbReference type="NCBIfam" id="NF001236">
    <property type="entry name" value="PRK00203.1"/>
    <property type="match status" value="1"/>
</dbReference>
<feature type="domain" description="RNase H type-1" evidence="15">
    <location>
        <begin position="19"/>
        <end position="160"/>
    </location>
</feature>
<dbReference type="InterPro" id="IPR012001">
    <property type="entry name" value="Thiamin_PyroP_enz_TPP-bd_dom"/>
</dbReference>
<dbReference type="EMBL" id="CAJNJA010033247">
    <property type="protein sequence ID" value="CAE7676573.1"/>
    <property type="molecule type" value="Genomic_DNA"/>
</dbReference>
<dbReference type="InterPro" id="IPR012000">
    <property type="entry name" value="Thiamin_PyroP_enz_cen_dom"/>
</dbReference>
<dbReference type="SUPFAM" id="SSF52467">
    <property type="entry name" value="DHS-like NAD/FAD-binding domain"/>
    <property type="match status" value="1"/>
</dbReference>
<dbReference type="PANTHER" id="PTHR18968">
    <property type="entry name" value="THIAMINE PYROPHOSPHATE ENZYMES"/>
    <property type="match status" value="1"/>
</dbReference>
<keyword evidence="12" id="KW-0460">Magnesium</keyword>
<dbReference type="GO" id="GO:0009099">
    <property type="term" value="P:L-valine biosynthetic process"/>
    <property type="evidence" value="ECO:0007669"/>
    <property type="project" value="TreeGrafter"/>
</dbReference>
<evidence type="ECO:0000256" key="9">
    <source>
        <dbReference type="ARBA" id="ARBA00022723"/>
    </source>
</evidence>
<sequence length="713" mass="76388">ARARRLRAGAGMSAGDAADDTQVELFTDGACSGNPGPGGWGAILRWNGHEKELSGGEPETTNNRMEMLAAIHGLEALKRPSRVRLTTDSEYLMKGVTQWMAGWKRRGWVTAAKKPVKNRDLWERLDSALQRHRVEWEWTRGHSGHPENERADALARETVLRRGADILADQLLLHGASRAYGVPGESYLAVLDALVDRPAFRFVVTRQEGGAAMMAEAEGKLTGRPGIAFVTRGPGATNASAGLHVAQQDSTPMILFIGQVARGMRGREAFQEIDYTQMLGPLTKWTAEIDDPARIPELVARAFSVATSGRPGPVALALPEDMLVAQAEVPDAPAFQPAPAGADPADLEALEAALGAAQRPLVLVGGGGWSAEAKAALERWASANALPVAASFRCQDYIDNEHPSYIGHVGLGLAPDLRRRIETADLVIALGPRLGEITTQGYELFAVPTPRQRLIHIHPDPEELGRVYRPSLAICAAPARVVQALAARPAVEAPAWAADTAAQRAAFEAFATPARLDGPLQLGEICAELRSLLPPEAIVCNGAGNYAAWLHRFHRWQRWRTQLAPTSGSMGYGVPAAVAAKLVAPERPVVALSGDGCFLMTGQELATAAQYGLEVVFLVFDNGLYGTIRMHQEREYPGRVSATTLANPDFAALARSYGLEAWTVETTEAFRPAFDAALTCGGPALLHLKVDPEAITPATTLTQLRAAALEAGK</sequence>
<keyword evidence="10" id="KW-0255">Endonuclease</keyword>
<evidence type="ECO:0000256" key="10">
    <source>
        <dbReference type="ARBA" id="ARBA00022759"/>
    </source>
</evidence>
<dbReference type="PROSITE" id="PS00187">
    <property type="entry name" value="TPP_ENZYMES"/>
    <property type="match status" value="1"/>
</dbReference>
<dbReference type="Pfam" id="PF02776">
    <property type="entry name" value="TPP_enzyme_N"/>
    <property type="match status" value="1"/>
</dbReference>
<evidence type="ECO:0000256" key="4">
    <source>
        <dbReference type="ARBA" id="ARBA00005300"/>
    </source>
</evidence>
<dbReference type="Proteomes" id="UP000601435">
    <property type="component" value="Unassembled WGS sequence"/>
</dbReference>
<dbReference type="FunFam" id="3.30.420.10:FF:000089">
    <property type="entry name" value="Ribonuclease H"/>
    <property type="match status" value="1"/>
</dbReference>
<evidence type="ECO:0000256" key="14">
    <source>
        <dbReference type="RuleBase" id="RU362132"/>
    </source>
</evidence>
<protein>
    <recommendedName>
        <fullName evidence="7">ribonuclease H</fullName>
        <ecNumber evidence="7">3.1.26.4</ecNumber>
    </recommendedName>
</protein>
<comment type="similarity">
    <text evidence="4">Belongs to the RNase H family.</text>
</comment>
<keyword evidence="17" id="KW-1185">Reference proteome</keyword>
<dbReference type="CDD" id="cd00568">
    <property type="entry name" value="TPP_enzymes"/>
    <property type="match status" value="1"/>
</dbReference>
<dbReference type="Pfam" id="PF02775">
    <property type="entry name" value="TPP_enzyme_C"/>
    <property type="match status" value="1"/>
</dbReference>
<dbReference type="GO" id="GO:0000287">
    <property type="term" value="F:magnesium ion binding"/>
    <property type="evidence" value="ECO:0007669"/>
    <property type="project" value="InterPro"/>
</dbReference>
<dbReference type="OrthoDB" id="16262at2759"/>
<dbReference type="SUPFAM" id="SSF53098">
    <property type="entry name" value="Ribonuclease H-like"/>
    <property type="match status" value="1"/>
</dbReference>
<dbReference type="InterPro" id="IPR029035">
    <property type="entry name" value="DHS-like_NAD/FAD-binding_dom"/>
</dbReference>
<dbReference type="GO" id="GO:0003676">
    <property type="term" value="F:nucleic acid binding"/>
    <property type="evidence" value="ECO:0007669"/>
    <property type="project" value="InterPro"/>
</dbReference>
<dbReference type="Gene3D" id="3.40.50.970">
    <property type="match status" value="2"/>
</dbReference>
<dbReference type="PANTHER" id="PTHR18968:SF120">
    <property type="entry name" value="ACETOLACTATE SYNTHASE LARGE SUBUNIT"/>
    <property type="match status" value="1"/>
</dbReference>
<dbReference type="InterPro" id="IPR045229">
    <property type="entry name" value="TPP_enz"/>
</dbReference>
<dbReference type="InterPro" id="IPR002156">
    <property type="entry name" value="RNaseH_domain"/>
</dbReference>
<feature type="non-terminal residue" evidence="16">
    <location>
        <position position="713"/>
    </location>
</feature>
<dbReference type="InterPro" id="IPR022892">
    <property type="entry name" value="RNaseHI"/>
</dbReference>
<proteinExistence type="inferred from homology"/>
<dbReference type="GO" id="GO:0005948">
    <property type="term" value="C:acetolactate synthase complex"/>
    <property type="evidence" value="ECO:0007669"/>
    <property type="project" value="TreeGrafter"/>
</dbReference>
<dbReference type="HAMAP" id="MF_00042">
    <property type="entry name" value="RNase_H"/>
    <property type="match status" value="1"/>
</dbReference>
<dbReference type="InterPro" id="IPR011766">
    <property type="entry name" value="TPP_enzyme_TPP-bd"/>
</dbReference>
<dbReference type="GO" id="GO:0004523">
    <property type="term" value="F:RNA-DNA hybrid ribonuclease activity"/>
    <property type="evidence" value="ECO:0007669"/>
    <property type="project" value="UniProtKB-EC"/>
</dbReference>
<dbReference type="InterPro" id="IPR029061">
    <property type="entry name" value="THDP-binding"/>
</dbReference>
<gene>
    <name evidence="16" type="primary">ILV2</name>
    <name evidence="16" type="ORF">SNEC2469_LOCUS19416</name>
</gene>
<comment type="similarity">
    <text evidence="5 14">Belongs to the TPP enzyme family.</text>
</comment>
<evidence type="ECO:0000313" key="16">
    <source>
        <dbReference type="EMBL" id="CAE7676573.1"/>
    </source>
</evidence>
<dbReference type="CDD" id="cd07035">
    <property type="entry name" value="TPP_PYR_POX_like"/>
    <property type="match status" value="1"/>
</dbReference>
<comment type="subunit">
    <text evidence="6">Monomer.</text>
</comment>